<reference evidence="3" key="2">
    <citation type="journal article" date="2015" name="Data Brief">
        <title>Shoot transcriptome of the giant reed, Arundo donax.</title>
        <authorList>
            <person name="Barrero R.A."/>
            <person name="Guerrero F.D."/>
            <person name="Moolhuijzen P."/>
            <person name="Goolsby J.A."/>
            <person name="Tidwell J."/>
            <person name="Bellgard S.E."/>
            <person name="Bellgard M.I."/>
        </authorList>
    </citation>
    <scope>NUCLEOTIDE SEQUENCE</scope>
    <source>
        <tissue evidence="3">Shoot tissue taken approximately 20 cm above the soil surface</tissue>
    </source>
</reference>
<accession>A0A0A9GP62</accession>
<dbReference type="AlphaFoldDB" id="A0A0A9GP62"/>
<sequence length="151" mass="16198">MFCTILLKLVRVSLGYLTVVFPSVRVERGVPCKPSGRRNLGNTGTTPNMGSRSKALAPPEQVGDLISFDGDAGDKEDNGNANSQEGKEPSFDGNLMGLLDTSQGSVNKIDQMIEANLSGFSGQEECRSLTVSTCSVVSRRRLHGDNKVHRA</sequence>
<dbReference type="EMBL" id="GBRH01172727">
    <property type="protein sequence ID" value="JAE25169.1"/>
    <property type="molecule type" value="Transcribed_RNA"/>
</dbReference>
<organism evidence="3">
    <name type="scientific">Arundo donax</name>
    <name type="common">Giant reed</name>
    <name type="synonym">Donax arundinaceus</name>
    <dbReference type="NCBI Taxonomy" id="35708"/>
    <lineage>
        <taxon>Eukaryota</taxon>
        <taxon>Viridiplantae</taxon>
        <taxon>Streptophyta</taxon>
        <taxon>Embryophyta</taxon>
        <taxon>Tracheophyta</taxon>
        <taxon>Spermatophyta</taxon>
        <taxon>Magnoliopsida</taxon>
        <taxon>Liliopsida</taxon>
        <taxon>Poales</taxon>
        <taxon>Poaceae</taxon>
        <taxon>PACMAD clade</taxon>
        <taxon>Arundinoideae</taxon>
        <taxon>Arundineae</taxon>
        <taxon>Arundo</taxon>
    </lineage>
</organism>
<protein>
    <submittedName>
        <fullName evidence="3">Uncharacterized protein</fullName>
    </submittedName>
</protein>
<feature type="chain" id="PRO_5013039947" evidence="2">
    <location>
        <begin position="16"/>
        <end position="151"/>
    </location>
</feature>
<keyword evidence="2" id="KW-0732">Signal</keyword>
<evidence type="ECO:0000313" key="3">
    <source>
        <dbReference type="EMBL" id="JAE25169.1"/>
    </source>
</evidence>
<name>A0A0A9GP62_ARUDO</name>
<feature type="region of interest" description="Disordered" evidence="1">
    <location>
        <begin position="31"/>
        <end position="97"/>
    </location>
</feature>
<proteinExistence type="predicted"/>
<feature type="signal peptide" evidence="2">
    <location>
        <begin position="1"/>
        <end position="15"/>
    </location>
</feature>
<reference evidence="3" key="1">
    <citation type="submission" date="2014-09" db="EMBL/GenBank/DDBJ databases">
        <authorList>
            <person name="Magalhaes I.L.F."/>
            <person name="Oliveira U."/>
            <person name="Santos F.R."/>
            <person name="Vidigal T.H.D.A."/>
            <person name="Brescovit A.D."/>
            <person name="Santos A.J."/>
        </authorList>
    </citation>
    <scope>NUCLEOTIDE SEQUENCE</scope>
    <source>
        <tissue evidence="3">Shoot tissue taken approximately 20 cm above the soil surface</tissue>
    </source>
</reference>
<feature type="compositionally biased region" description="Polar residues" evidence="1">
    <location>
        <begin position="40"/>
        <end position="51"/>
    </location>
</feature>
<evidence type="ECO:0000256" key="1">
    <source>
        <dbReference type="SAM" id="MobiDB-lite"/>
    </source>
</evidence>
<evidence type="ECO:0000256" key="2">
    <source>
        <dbReference type="SAM" id="SignalP"/>
    </source>
</evidence>